<evidence type="ECO:0000313" key="17">
    <source>
        <dbReference type="EMBL" id="MFD0726411.1"/>
    </source>
</evidence>
<name>A0ABW2YFJ1_9GAMM</name>
<comment type="similarity">
    <text evidence="11 13">Belongs to the TonB-dependent receptor family.</text>
</comment>
<dbReference type="RefSeq" id="WP_386824284.1">
    <property type="nucleotide sequence ID" value="NZ_JBHTIF010000002.1"/>
</dbReference>
<evidence type="ECO:0000256" key="3">
    <source>
        <dbReference type="ARBA" id="ARBA00022452"/>
    </source>
</evidence>
<feature type="short sequence motif" description="TonB box" evidence="12">
    <location>
        <begin position="46"/>
        <end position="52"/>
    </location>
</feature>
<keyword evidence="3 11" id="KW-1134">Transmembrane beta strand</keyword>
<keyword evidence="4" id="KW-0410">Iron transport</keyword>
<evidence type="ECO:0000256" key="10">
    <source>
        <dbReference type="ARBA" id="ARBA00023237"/>
    </source>
</evidence>
<dbReference type="PANTHER" id="PTHR32552:SF81">
    <property type="entry name" value="TONB-DEPENDENT OUTER MEMBRANE RECEPTOR"/>
    <property type="match status" value="1"/>
</dbReference>
<evidence type="ECO:0000256" key="5">
    <source>
        <dbReference type="ARBA" id="ARBA00022692"/>
    </source>
</evidence>
<evidence type="ECO:0000256" key="7">
    <source>
        <dbReference type="ARBA" id="ARBA00023065"/>
    </source>
</evidence>
<gene>
    <name evidence="17" type="ORF">ACFQ0E_12485</name>
</gene>
<keyword evidence="18" id="KW-1185">Reference proteome</keyword>
<feature type="domain" description="TonB-dependent receptor plug" evidence="16">
    <location>
        <begin position="58"/>
        <end position="168"/>
    </location>
</feature>
<feature type="chain" id="PRO_5047265643" evidence="14">
    <location>
        <begin position="34"/>
        <end position="759"/>
    </location>
</feature>
<evidence type="ECO:0000259" key="15">
    <source>
        <dbReference type="Pfam" id="PF00593"/>
    </source>
</evidence>
<comment type="subcellular location">
    <subcellularLocation>
        <location evidence="1 11">Cell outer membrane</location>
        <topology evidence="1 11">Multi-pass membrane protein</topology>
    </subcellularLocation>
</comment>
<keyword evidence="7" id="KW-0406">Ion transport</keyword>
<accession>A0ABW2YFJ1</accession>
<evidence type="ECO:0000256" key="11">
    <source>
        <dbReference type="PROSITE-ProRule" id="PRU01360"/>
    </source>
</evidence>
<keyword evidence="2 11" id="KW-0813">Transport</keyword>
<evidence type="ECO:0000259" key="16">
    <source>
        <dbReference type="Pfam" id="PF07715"/>
    </source>
</evidence>
<evidence type="ECO:0000256" key="12">
    <source>
        <dbReference type="PROSITE-ProRule" id="PRU10143"/>
    </source>
</evidence>
<evidence type="ECO:0000256" key="4">
    <source>
        <dbReference type="ARBA" id="ARBA00022496"/>
    </source>
</evidence>
<dbReference type="Gene3D" id="2.40.170.20">
    <property type="entry name" value="TonB-dependent receptor, beta-barrel domain"/>
    <property type="match status" value="1"/>
</dbReference>
<sequence>MTTPHRSNRALRLGGLAAAVLLALPSMALPVMAQETASPDAPELDTITVTAQRRTENIQDVPMAITTMDREKVEALTASGDDIRLLSGRLPSLNIESSFGRAFPRFYVRGLGNTDFDLNASQPVSLVYDGVVQENPILKGFPLFDLDGIEMARGPQGTLFGRNSPAGIIKFESARPQDEFGGYARIGVGDRRQVNLEGAITGPVGEHTSARLSIMRQSRADWVDNINNGPGDDLEGYEENAARLQFLFKPSDTFEALANVHARKLEGTARLFRASIIKPGTNELRDDFDRDQVSIDGVNEQQLDQVGGNLRMRWDFGKVSLHSITGYESVDAFSRGDIDGGSRYVGPFPPPFALGQASFPAESADGLPRHRQWSQEFRVESNEWGRFDWQAGLFWFDESIKVDSFSYDTLPSGSVQNGYATQRQDNTAWAVFASGDFEVSDRFTLRGGLRYTDDRKEFVAERVVGPFGPPIAPIKVSPEDTNLSWDLSGVFEASDNVNLYARVATGFRAPSVQGRLMFANAALPSNQLVTVADSETVLSYEAGVKATLWDNRLRLGFALYRYTVDDQQLTAVGGASNIATLVNADRSVGQGAELDLQAWLTDHLFVTFGASYNDTEIQDRTLSVFQCGANCTPLDPVGPIGGTRLIDGNPLPQAPKHVYNLTARYGIPIGNAEFFIYTDWAYRSKVNFFLYESTEFTGDPLLEGGLRLGVNWKDGRYEVAAYGRNITDEEAIVGAIDFNNLTGFLNEPRTWGLEFKANF</sequence>
<comment type="caution">
    <text evidence="17">The sequence shown here is derived from an EMBL/GenBank/DDBJ whole genome shotgun (WGS) entry which is preliminary data.</text>
</comment>
<dbReference type="SUPFAM" id="SSF56935">
    <property type="entry name" value="Porins"/>
    <property type="match status" value="1"/>
</dbReference>
<evidence type="ECO:0000256" key="1">
    <source>
        <dbReference type="ARBA" id="ARBA00004571"/>
    </source>
</evidence>
<keyword evidence="17" id="KW-0675">Receptor</keyword>
<organism evidence="17 18">
    <name type="scientific">Lysobacter brunescens</name>
    <dbReference type="NCBI Taxonomy" id="262323"/>
    <lineage>
        <taxon>Bacteria</taxon>
        <taxon>Pseudomonadati</taxon>
        <taxon>Pseudomonadota</taxon>
        <taxon>Gammaproteobacteria</taxon>
        <taxon>Lysobacterales</taxon>
        <taxon>Lysobacteraceae</taxon>
        <taxon>Lysobacter</taxon>
    </lineage>
</organism>
<keyword evidence="9 11" id="KW-0472">Membrane</keyword>
<feature type="domain" description="TonB-dependent receptor-like beta-barrel" evidence="15">
    <location>
        <begin position="295"/>
        <end position="684"/>
    </location>
</feature>
<dbReference type="Pfam" id="PF00593">
    <property type="entry name" value="TonB_dep_Rec_b-barrel"/>
    <property type="match status" value="1"/>
</dbReference>
<protein>
    <submittedName>
        <fullName evidence="17">TonB-dependent receptor</fullName>
    </submittedName>
</protein>
<dbReference type="PROSITE" id="PS00430">
    <property type="entry name" value="TONB_DEPENDENT_REC_1"/>
    <property type="match status" value="1"/>
</dbReference>
<feature type="signal peptide" evidence="14">
    <location>
        <begin position="1"/>
        <end position="33"/>
    </location>
</feature>
<keyword evidence="8 12" id="KW-0798">TonB box</keyword>
<dbReference type="Proteomes" id="UP001597110">
    <property type="component" value="Unassembled WGS sequence"/>
</dbReference>
<dbReference type="PROSITE" id="PS52016">
    <property type="entry name" value="TONB_DEPENDENT_REC_3"/>
    <property type="match status" value="1"/>
</dbReference>
<dbReference type="EMBL" id="JBHTIF010000002">
    <property type="protein sequence ID" value="MFD0726411.1"/>
    <property type="molecule type" value="Genomic_DNA"/>
</dbReference>
<evidence type="ECO:0000256" key="13">
    <source>
        <dbReference type="RuleBase" id="RU003357"/>
    </source>
</evidence>
<dbReference type="InterPro" id="IPR012910">
    <property type="entry name" value="Plug_dom"/>
</dbReference>
<evidence type="ECO:0000256" key="6">
    <source>
        <dbReference type="ARBA" id="ARBA00023004"/>
    </source>
</evidence>
<evidence type="ECO:0000313" key="18">
    <source>
        <dbReference type="Proteomes" id="UP001597110"/>
    </source>
</evidence>
<dbReference type="PANTHER" id="PTHR32552">
    <property type="entry name" value="FERRICHROME IRON RECEPTOR-RELATED"/>
    <property type="match status" value="1"/>
</dbReference>
<keyword evidence="14" id="KW-0732">Signal</keyword>
<evidence type="ECO:0000256" key="14">
    <source>
        <dbReference type="SAM" id="SignalP"/>
    </source>
</evidence>
<dbReference type="InterPro" id="IPR036942">
    <property type="entry name" value="Beta-barrel_TonB_sf"/>
</dbReference>
<dbReference type="Pfam" id="PF07715">
    <property type="entry name" value="Plug"/>
    <property type="match status" value="1"/>
</dbReference>
<evidence type="ECO:0000256" key="2">
    <source>
        <dbReference type="ARBA" id="ARBA00022448"/>
    </source>
</evidence>
<keyword evidence="5 11" id="KW-0812">Transmembrane</keyword>
<proteinExistence type="inferred from homology"/>
<dbReference type="InterPro" id="IPR000531">
    <property type="entry name" value="Beta-barrel_TonB"/>
</dbReference>
<reference evidence="18" key="1">
    <citation type="journal article" date="2019" name="Int. J. Syst. Evol. Microbiol.">
        <title>The Global Catalogue of Microorganisms (GCM) 10K type strain sequencing project: providing services to taxonomists for standard genome sequencing and annotation.</title>
        <authorList>
            <consortium name="The Broad Institute Genomics Platform"/>
            <consortium name="The Broad Institute Genome Sequencing Center for Infectious Disease"/>
            <person name="Wu L."/>
            <person name="Ma J."/>
        </authorList>
    </citation>
    <scope>NUCLEOTIDE SEQUENCE [LARGE SCALE GENOMIC DNA]</scope>
    <source>
        <strain evidence="18">CCUG 55585</strain>
    </source>
</reference>
<keyword evidence="6" id="KW-0408">Iron</keyword>
<keyword evidence="10 11" id="KW-0998">Cell outer membrane</keyword>
<dbReference type="InterPro" id="IPR039426">
    <property type="entry name" value="TonB-dep_rcpt-like"/>
</dbReference>
<dbReference type="InterPro" id="IPR010916">
    <property type="entry name" value="TonB_box_CS"/>
</dbReference>
<evidence type="ECO:0000256" key="8">
    <source>
        <dbReference type="ARBA" id="ARBA00023077"/>
    </source>
</evidence>
<evidence type="ECO:0000256" key="9">
    <source>
        <dbReference type="ARBA" id="ARBA00023136"/>
    </source>
</evidence>